<proteinExistence type="predicted"/>
<dbReference type="Proteomes" id="UP001457282">
    <property type="component" value="Unassembled WGS sequence"/>
</dbReference>
<comment type="caution">
    <text evidence="2">The sequence shown here is derived from an EMBL/GenBank/DDBJ whole genome shotgun (WGS) entry which is preliminary data.</text>
</comment>
<reference evidence="2 3" key="1">
    <citation type="journal article" date="2023" name="G3 (Bethesda)">
        <title>A chromosome-length genome assembly and annotation of blackberry (Rubus argutus, cv. 'Hillquist').</title>
        <authorList>
            <person name="Bruna T."/>
            <person name="Aryal R."/>
            <person name="Dudchenko O."/>
            <person name="Sargent D.J."/>
            <person name="Mead D."/>
            <person name="Buti M."/>
            <person name="Cavallini A."/>
            <person name="Hytonen T."/>
            <person name="Andres J."/>
            <person name="Pham M."/>
            <person name="Weisz D."/>
            <person name="Mascagni F."/>
            <person name="Usai G."/>
            <person name="Natali L."/>
            <person name="Bassil N."/>
            <person name="Fernandez G.E."/>
            <person name="Lomsadze A."/>
            <person name="Armour M."/>
            <person name="Olukolu B."/>
            <person name="Poorten T."/>
            <person name="Britton C."/>
            <person name="Davik J."/>
            <person name="Ashrafi H."/>
            <person name="Aiden E.L."/>
            <person name="Borodovsky M."/>
            <person name="Worthington M."/>
        </authorList>
    </citation>
    <scope>NUCLEOTIDE SEQUENCE [LARGE SCALE GENOMIC DNA]</scope>
    <source>
        <strain evidence="2">PI 553951</strain>
    </source>
</reference>
<evidence type="ECO:0000256" key="1">
    <source>
        <dbReference type="SAM" id="MobiDB-lite"/>
    </source>
</evidence>
<gene>
    <name evidence="2" type="ORF">M0R45_032010</name>
</gene>
<evidence type="ECO:0000313" key="3">
    <source>
        <dbReference type="Proteomes" id="UP001457282"/>
    </source>
</evidence>
<protein>
    <submittedName>
        <fullName evidence="2">Uncharacterized protein</fullName>
    </submittedName>
</protein>
<keyword evidence="3" id="KW-1185">Reference proteome</keyword>
<accession>A0AAW1WI80</accession>
<dbReference type="AlphaFoldDB" id="A0AAW1WI80"/>
<dbReference type="EMBL" id="JBEDUW010000006">
    <property type="protein sequence ID" value="KAK9923601.1"/>
    <property type="molecule type" value="Genomic_DNA"/>
</dbReference>
<evidence type="ECO:0000313" key="2">
    <source>
        <dbReference type="EMBL" id="KAK9923601.1"/>
    </source>
</evidence>
<sequence length="127" mass="13725">MEGGFHSSFDTVFGSEACPRLRLWLQGRVCLGFFAPPSDENNIGDKACFGAFLGCVFMLVEKVSVLGGTSAARRIVSGLVLVAKLYGNDVPRLTFWLPSYCLENNNKPGPALPKSARPSIDRNGAEK</sequence>
<feature type="region of interest" description="Disordered" evidence="1">
    <location>
        <begin position="106"/>
        <end position="127"/>
    </location>
</feature>
<name>A0AAW1WI80_RUBAR</name>
<organism evidence="2 3">
    <name type="scientific">Rubus argutus</name>
    <name type="common">Southern blackberry</name>
    <dbReference type="NCBI Taxonomy" id="59490"/>
    <lineage>
        <taxon>Eukaryota</taxon>
        <taxon>Viridiplantae</taxon>
        <taxon>Streptophyta</taxon>
        <taxon>Embryophyta</taxon>
        <taxon>Tracheophyta</taxon>
        <taxon>Spermatophyta</taxon>
        <taxon>Magnoliopsida</taxon>
        <taxon>eudicotyledons</taxon>
        <taxon>Gunneridae</taxon>
        <taxon>Pentapetalae</taxon>
        <taxon>rosids</taxon>
        <taxon>fabids</taxon>
        <taxon>Rosales</taxon>
        <taxon>Rosaceae</taxon>
        <taxon>Rosoideae</taxon>
        <taxon>Rosoideae incertae sedis</taxon>
        <taxon>Rubus</taxon>
    </lineage>
</organism>